<dbReference type="EMBL" id="JARVKM010000002">
    <property type="protein sequence ID" value="KAK9782761.1"/>
    <property type="molecule type" value="Genomic_DNA"/>
</dbReference>
<dbReference type="CDD" id="cd12148">
    <property type="entry name" value="fungal_TF_MHR"/>
    <property type="match status" value="1"/>
</dbReference>
<dbReference type="Pfam" id="PF00172">
    <property type="entry name" value="Zn_clus"/>
    <property type="match status" value="1"/>
</dbReference>
<evidence type="ECO:0000313" key="8">
    <source>
        <dbReference type="EMBL" id="KAK9782761.1"/>
    </source>
</evidence>
<evidence type="ECO:0000313" key="9">
    <source>
        <dbReference type="Proteomes" id="UP001465668"/>
    </source>
</evidence>
<dbReference type="PROSITE" id="PS00463">
    <property type="entry name" value="ZN2_CY6_FUNGAL_1"/>
    <property type="match status" value="1"/>
</dbReference>
<dbReference type="PROSITE" id="PS50048">
    <property type="entry name" value="ZN2_CY6_FUNGAL_2"/>
    <property type="match status" value="1"/>
</dbReference>
<dbReference type="SMART" id="SM00906">
    <property type="entry name" value="Fungal_trans"/>
    <property type="match status" value="1"/>
</dbReference>
<comment type="caution">
    <text evidence="8">The sequence shown here is derived from an EMBL/GenBank/DDBJ whole genome shotgun (WGS) entry which is preliminary data.</text>
</comment>
<evidence type="ECO:0000256" key="2">
    <source>
        <dbReference type="ARBA" id="ARBA00022833"/>
    </source>
</evidence>
<protein>
    <submittedName>
        <fullName evidence="8">Transcription factor domain-containing protein</fullName>
    </submittedName>
</protein>
<dbReference type="SMART" id="SM00066">
    <property type="entry name" value="GAL4"/>
    <property type="match status" value="1"/>
</dbReference>
<dbReference type="CDD" id="cd00067">
    <property type="entry name" value="GAL4"/>
    <property type="match status" value="1"/>
</dbReference>
<keyword evidence="9" id="KW-1185">Reference proteome</keyword>
<reference evidence="8 9" key="1">
    <citation type="submission" date="2024-02" db="EMBL/GenBank/DDBJ databases">
        <title>First draft genome assembly of two strains of Seiridium cardinale.</title>
        <authorList>
            <person name="Emiliani G."/>
            <person name="Scali E."/>
        </authorList>
    </citation>
    <scope>NUCLEOTIDE SEQUENCE [LARGE SCALE GENOMIC DNA]</scope>
    <source>
        <strain evidence="8 9">BM-138-000479</strain>
    </source>
</reference>
<keyword evidence="1" id="KW-0479">Metal-binding</keyword>
<evidence type="ECO:0000259" key="7">
    <source>
        <dbReference type="PROSITE" id="PS50048"/>
    </source>
</evidence>
<organism evidence="8 9">
    <name type="scientific">Seiridium cardinale</name>
    <dbReference type="NCBI Taxonomy" id="138064"/>
    <lineage>
        <taxon>Eukaryota</taxon>
        <taxon>Fungi</taxon>
        <taxon>Dikarya</taxon>
        <taxon>Ascomycota</taxon>
        <taxon>Pezizomycotina</taxon>
        <taxon>Sordariomycetes</taxon>
        <taxon>Xylariomycetidae</taxon>
        <taxon>Amphisphaeriales</taxon>
        <taxon>Sporocadaceae</taxon>
        <taxon>Seiridium</taxon>
    </lineage>
</organism>
<evidence type="ECO:0000256" key="6">
    <source>
        <dbReference type="ARBA" id="ARBA00023242"/>
    </source>
</evidence>
<name>A0ABR2Y7Q2_9PEZI</name>
<dbReference type="SUPFAM" id="SSF57701">
    <property type="entry name" value="Zn2/Cys6 DNA-binding domain"/>
    <property type="match status" value="1"/>
</dbReference>
<evidence type="ECO:0000256" key="1">
    <source>
        <dbReference type="ARBA" id="ARBA00022723"/>
    </source>
</evidence>
<evidence type="ECO:0000256" key="5">
    <source>
        <dbReference type="ARBA" id="ARBA00023163"/>
    </source>
</evidence>
<sequence>MIPNTLVIRLKDGELIAEAAEQRQTGIHLRMGSSRLHPRSSRNLETESSTKEVQCSLSLLDSFVGRPVSVKTLFIVSPVVRSMQQQPRIRRPAVVCIECRRRKVKCDRKDPCGPCVQAVLRCSYVRRSPSMSTSCRHTNLAATAPVSTHFPAPEFSMPEFWSETSPHHAPGNSLSRLTAVSDPMSALSWSDSMAVTDLESAITWPSSPEKAPEEFVLARDYRDRRNHWGAVVYQLAQKSQAACVCSGDSEDTPIGQRIAEVQEKNAHLLGARRKALRERSLRLPEPFLPQLPARARCNELVDLYLGSLEKVLRVFHVPHFEAQYQQYWAFPDIPESREFLSPLSLVLSIGASLHAEFRDPHSNLRTFAFNSISRVQARCGMALEGPKVTLATLQTYCLLFIARQTNNFEPESIWLTIDILTRLAMQLNLHRQQLDTDATSSPAETQLRRKLWVTVIELSIQSSMDHALPPFLRPEDLQLELPLNVNDEEFKENEALPADHGNSPSQATDASIQILLGMSTQLRLRVIQHLYGADPHHSFETTLELSESLEEQSRATLQAMQTLLTQSSQNTIHNNRHAVNFFHASLVDSMVLGTLMALHIPYALRASDHKKFYFSRKICFEAAWKLMSRPSSTHDQTSGHLAREMLSRLRLNAGGFFQRVYSQTTAILCLELVVSLSEDSFLASSLFRRVAVLDVIQNNIDILARCIEAGSLEVGMHVIFSCALEHVKPSERDLKSRVAEAARISLSTCHEILRRTAGKDEWLDFSSLDQRLAQGDCSTFELPGSFSHFLERP</sequence>
<dbReference type="InterPro" id="IPR007219">
    <property type="entry name" value="XnlR_reg_dom"/>
</dbReference>
<dbReference type="Pfam" id="PF04082">
    <property type="entry name" value="Fungal_trans"/>
    <property type="match status" value="1"/>
</dbReference>
<dbReference type="Gene3D" id="4.10.240.10">
    <property type="entry name" value="Zn(2)-C6 fungal-type DNA-binding domain"/>
    <property type="match status" value="1"/>
</dbReference>
<evidence type="ECO:0000256" key="4">
    <source>
        <dbReference type="ARBA" id="ARBA00023125"/>
    </source>
</evidence>
<dbReference type="InterPro" id="IPR051430">
    <property type="entry name" value="Fungal_TF_Env_Response"/>
</dbReference>
<proteinExistence type="predicted"/>
<keyword evidence="5" id="KW-0804">Transcription</keyword>
<dbReference type="Proteomes" id="UP001465668">
    <property type="component" value="Unassembled WGS sequence"/>
</dbReference>
<keyword evidence="2" id="KW-0862">Zinc</keyword>
<keyword evidence="3" id="KW-0805">Transcription regulation</keyword>
<dbReference type="PANTHER" id="PTHR31944">
    <property type="entry name" value="HEME-RESPONSIVE ZINC FINGER TRANSCRIPTION FACTOR HAP1"/>
    <property type="match status" value="1"/>
</dbReference>
<keyword evidence="4" id="KW-0238">DNA-binding</keyword>
<gene>
    <name evidence="8" type="ORF">SCAR479_01104</name>
</gene>
<keyword evidence="6" id="KW-0539">Nucleus</keyword>
<evidence type="ECO:0000256" key="3">
    <source>
        <dbReference type="ARBA" id="ARBA00023015"/>
    </source>
</evidence>
<dbReference type="PANTHER" id="PTHR31944:SF129">
    <property type="entry name" value="ASPYRIDONES CLUSTER REGULATOR APDR-RELATED"/>
    <property type="match status" value="1"/>
</dbReference>
<dbReference type="InterPro" id="IPR001138">
    <property type="entry name" value="Zn2Cys6_DnaBD"/>
</dbReference>
<dbReference type="InterPro" id="IPR036864">
    <property type="entry name" value="Zn2-C6_fun-type_DNA-bd_sf"/>
</dbReference>
<feature type="domain" description="Zn(2)-C6 fungal-type" evidence="7">
    <location>
        <begin position="95"/>
        <end position="124"/>
    </location>
</feature>
<accession>A0ABR2Y7Q2</accession>